<accession>A0A1T4S1Q2</accession>
<feature type="domain" description="VOC" evidence="1">
    <location>
        <begin position="5"/>
        <end position="127"/>
    </location>
</feature>
<dbReference type="OrthoDB" id="9798430at2"/>
<gene>
    <name evidence="2" type="ORF">SAMN05428963_108176</name>
</gene>
<reference evidence="2 3" key="1">
    <citation type="submission" date="2017-02" db="EMBL/GenBank/DDBJ databases">
        <authorList>
            <person name="Peterson S.W."/>
        </authorList>
    </citation>
    <scope>NUCLEOTIDE SEQUENCE [LARGE SCALE GENOMIC DNA]</scope>
    <source>
        <strain evidence="2 3">USBA 369</strain>
    </source>
</reference>
<dbReference type="EMBL" id="FUXL01000008">
    <property type="protein sequence ID" value="SKA22145.1"/>
    <property type="molecule type" value="Genomic_DNA"/>
</dbReference>
<dbReference type="PANTHER" id="PTHR36503:SF1">
    <property type="entry name" value="BLR2520 PROTEIN"/>
    <property type="match status" value="1"/>
</dbReference>
<dbReference type="PROSITE" id="PS51819">
    <property type="entry name" value="VOC"/>
    <property type="match status" value="1"/>
</dbReference>
<dbReference type="InterPro" id="IPR029068">
    <property type="entry name" value="Glyas_Bleomycin-R_OHBP_Dase"/>
</dbReference>
<proteinExistence type="predicted"/>
<dbReference type="Gene3D" id="3.10.180.10">
    <property type="entry name" value="2,3-Dihydroxybiphenyl 1,2-Dioxygenase, domain 1"/>
    <property type="match status" value="1"/>
</dbReference>
<evidence type="ECO:0000313" key="3">
    <source>
        <dbReference type="Proteomes" id="UP000190135"/>
    </source>
</evidence>
<dbReference type="SUPFAM" id="SSF54593">
    <property type="entry name" value="Glyoxalase/Bleomycin resistance protein/Dihydroxybiphenyl dioxygenase"/>
    <property type="match status" value="1"/>
</dbReference>
<dbReference type="STRING" id="1365950.SAMN05428963_108176"/>
<dbReference type="Proteomes" id="UP000190135">
    <property type="component" value="Unassembled WGS sequence"/>
</dbReference>
<evidence type="ECO:0000259" key="1">
    <source>
        <dbReference type="PROSITE" id="PS51819"/>
    </source>
</evidence>
<keyword evidence="3" id="KW-1185">Reference proteome</keyword>
<evidence type="ECO:0000313" key="2">
    <source>
        <dbReference type="EMBL" id="SKA22145.1"/>
    </source>
</evidence>
<organism evidence="2 3">
    <name type="scientific">Consotaella salsifontis</name>
    <dbReference type="NCBI Taxonomy" id="1365950"/>
    <lineage>
        <taxon>Bacteria</taxon>
        <taxon>Pseudomonadati</taxon>
        <taxon>Pseudomonadota</taxon>
        <taxon>Alphaproteobacteria</taxon>
        <taxon>Hyphomicrobiales</taxon>
        <taxon>Aurantimonadaceae</taxon>
        <taxon>Consotaella</taxon>
    </lineage>
</organism>
<dbReference type="AlphaFoldDB" id="A0A1T4S1Q2"/>
<dbReference type="InterPro" id="IPR037523">
    <property type="entry name" value="VOC_core"/>
</dbReference>
<dbReference type="RefSeq" id="WP_078708892.1">
    <property type="nucleotide sequence ID" value="NZ_FUXL01000008.1"/>
</dbReference>
<sequence>MIDARVSLVTLGVSDLARSAAFYEALGWKRTAAGNDSVAFLQGARLVLSLFGRDDLAKDAGTSFAGRGHSPITLAINMTSEAEVDRLFALALAAGAAPVKRPQKVFWGGYSGYFADPDDHLWELAFNPFFALDDEGHLDLAKHEGEGAA</sequence>
<dbReference type="Pfam" id="PF00903">
    <property type="entry name" value="Glyoxalase"/>
    <property type="match status" value="1"/>
</dbReference>
<protein>
    <recommendedName>
        <fullName evidence="1">VOC domain-containing protein</fullName>
    </recommendedName>
</protein>
<name>A0A1T4S1Q2_9HYPH</name>
<dbReference type="InterPro" id="IPR004360">
    <property type="entry name" value="Glyas_Fos-R_dOase_dom"/>
</dbReference>
<dbReference type="PANTHER" id="PTHR36503">
    <property type="entry name" value="BLR2520 PROTEIN"/>
    <property type="match status" value="1"/>
</dbReference>